<dbReference type="EMBL" id="CM046131">
    <property type="protein sequence ID" value="KAI8429688.1"/>
    <property type="molecule type" value="Genomic_DNA"/>
</dbReference>
<gene>
    <name evidence="1" type="ORF">MSG28_000256</name>
</gene>
<sequence length="1236" mass="138784">MEVEDVIELGSSDEESEVPPRKKMKTVENAMVHIPTKIHGVTIQPVKLNPMNTQKLFSGKNITVTKLPKPIAQASKARQMKTPDKPVQKPLKGIAKKKVLLKSNANMNKNRMPLVINPFSQVKKYVSQPFVNCGVTKLQNPIPIANLPALKKLPPSVTIKKTVTTVKPSGNIVNIPKVVPKKINTIKNIKAPVVQTVELDDEEPPVQYTDRPQWYVRPEEQTEANVSSTQENINNKEPEKPAYIEITIEDSPIKPPKAKRTRELSIETVVTIEDSPNKDTTVNADPDNGGGSDDEPNTSKKIPHSKKKLEYEHKLPSLEETHTFEIEIDPIAVNEPIINTEKESEIIALTPDIVEVTETAVEIAQNKEEDISVVQAKATQSKEVAGPSTVVNDIEENEFSSTYLSFINLCLQLEDSDDMKKIVEKKIKTYYRQVPKEYTQSEEFIDMVFSKVSAIKAAPEKMYLYIKDVVDELNLQRKMAKQMPTQEAKPEEEETFSLGKDGDFDPSKQRQIRKLEKTLKKLNRAIHKLEMQEVDFDDDEDSVYLLTEKYKEKMVRVHAKFCQLTNSKMPSEPRLVIEPRPGLAPGPAKRLEAWINKNNSLTFPDFHDVLRCVKEANVEDKLDWTDAFIMEEARDLFIRCGKKLQRRRQEKEWRIATSRVTLVEDPADQSTELKKRLEENRRLASTKETEVLNKFSDRQNQLKLEAVDINDKEAEESPVESEEEENDVRLSLESKQRRKERLKRLLQEQSKKSSTKKTQPTEINKNKEIVGNTKPDDNKAATASEEATHDDNSIQSLSDDDSNEVGSDVDELHLLQKLHSEHERRSDSSLESSGSESPIAISDSSDTNSDEVKKNKEEKICDIISIENSSYSDESDSQQSNEITNKTLSVNIEGSMDIVCSSETNAKDTHLINDPLEEPLPTSSDIECNVSGLLLSEHTEFGKDITSADECLKERTKIILEKSSSITPKSSEIHKDTYVIDKPNHLEKAEYICNMLDDLVTQFTSKESANEFKSDSNNKSNSENSKDVEEPTISLILQPPTVDESLPEPLSIDSCMNLTSDAERKDVSKLTSNSVHSASEEITGVSSVISLLNETCEENSFCAGLKSNGRTQGKLESSEAIRSDDVCTEAAMESEILISNVVSIRKPDLTDETLKENLNPNQDLDDTMTTQHDSGSTQIISNGNSNVDSDLQSVMNSSTKNDVTDADVQENAIVIEKPSPEQAVDSVEKKLEDIVM</sequence>
<name>A0ACC0JZZ7_CHOFU</name>
<reference evidence="1 2" key="1">
    <citation type="journal article" date="2022" name="Genome Biol. Evol.">
        <title>The Spruce Budworm Genome: Reconstructing the Evolutionary History of Antifreeze Proteins.</title>
        <authorList>
            <person name="Beliveau C."/>
            <person name="Gagne P."/>
            <person name="Picq S."/>
            <person name="Vernygora O."/>
            <person name="Keeling C.I."/>
            <person name="Pinkney K."/>
            <person name="Doucet D."/>
            <person name="Wen F."/>
            <person name="Johnston J.S."/>
            <person name="Maaroufi H."/>
            <person name="Boyle B."/>
            <person name="Laroche J."/>
            <person name="Dewar K."/>
            <person name="Juretic N."/>
            <person name="Blackburn G."/>
            <person name="Nisole A."/>
            <person name="Brunet B."/>
            <person name="Brandao M."/>
            <person name="Lumley L."/>
            <person name="Duan J."/>
            <person name="Quan G."/>
            <person name="Lucarotti C.J."/>
            <person name="Roe A.D."/>
            <person name="Sperling F.A.H."/>
            <person name="Levesque R.C."/>
            <person name="Cusson M."/>
        </authorList>
    </citation>
    <scope>NUCLEOTIDE SEQUENCE [LARGE SCALE GENOMIC DNA]</scope>
    <source>
        <strain evidence="1">Glfc:IPQL:Cfum</strain>
    </source>
</reference>
<dbReference type="Proteomes" id="UP001064048">
    <property type="component" value="Chromosome Z"/>
</dbReference>
<keyword evidence="2" id="KW-1185">Reference proteome</keyword>
<comment type="caution">
    <text evidence="1">The sequence shown here is derived from an EMBL/GenBank/DDBJ whole genome shotgun (WGS) entry which is preliminary data.</text>
</comment>
<organism evidence="1 2">
    <name type="scientific">Choristoneura fumiferana</name>
    <name type="common">Spruce budworm moth</name>
    <name type="synonym">Archips fumiferana</name>
    <dbReference type="NCBI Taxonomy" id="7141"/>
    <lineage>
        <taxon>Eukaryota</taxon>
        <taxon>Metazoa</taxon>
        <taxon>Ecdysozoa</taxon>
        <taxon>Arthropoda</taxon>
        <taxon>Hexapoda</taxon>
        <taxon>Insecta</taxon>
        <taxon>Pterygota</taxon>
        <taxon>Neoptera</taxon>
        <taxon>Endopterygota</taxon>
        <taxon>Lepidoptera</taxon>
        <taxon>Glossata</taxon>
        <taxon>Ditrysia</taxon>
        <taxon>Tortricoidea</taxon>
        <taxon>Tortricidae</taxon>
        <taxon>Tortricinae</taxon>
        <taxon>Choristoneura</taxon>
    </lineage>
</organism>
<accession>A0ACC0JZZ7</accession>
<proteinExistence type="predicted"/>
<protein>
    <submittedName>
        <fullName evidence="1">Uncharacterized protein</fullName>
    </submittedName>
</protein>
<evidence type="ECO:0000313" key="2">
    <source>
        <dbReference type="Proteomes" id="UP001064048"/>
    </source>
</evidence>
<evidence type="ECO:0000313" key="1">
    <source>
        <dbReference type="EMBL" id="KAI8429688.1"/>
    </source>
</evidence>